<dbReference type="EMBL" id="OB666250">
    <property type="protein sequence ID" value="CAD7233430.1"/>
    <property type="molecule type" value="Genomic_DNA"/>
</dbReference>
<protein>
    <submittedName>
        <fullName evidence="1">Uncharacterized protein</fullName>
    </submittedName>
</protein>
<sequence>MDSSGSSSFRITAGAKVSSLLVQKIRRARTEDDTTPCAFVYPVFWIIEKLKLIMTHRSEALQSAAFNSFSLLWQVGLPYPAELHWSRGEVRLSSNVL</sequence>
<proteinExistence type="predicted"/>
<evidence type="ECO:0000313" key="1">
    <source>
        <dbReference type="EMBL" id="CAD7233430.1"/>
    </source>
</evidence>
<gene>
    <name evidence="1" type="ORF">CTOB1V02_LOCUS11252</name>
</gene>
<dbReference type="AlphaFoldDB" id="A0A7R8WKH2"/>
<reference evidence="1" key="1">
    <citation type="submission" date="2020-11" db="EMBL/GenBank/DDBJ databases">
        <authorList>
            <person name="Tran Van P."/>
        </authorList>
    </citation>
    <scope>NUCLEOTIDE SEQUENCE</scope>
</reference>
<name>A0A7R8WKH2_9CRUS</name>
<organism evidence="1">
    <name type="scientific">Cyprideis torosa</name>
    <dbReference type="NCBI Taxonomy" id="163714"/>
    <lineage>
        <taxon>Eukaryota</taxon>
        <taxon>Metazoa</taxon>
        <taxon>Ecdysozoa</taxon>
        <taxon>Arthropoda</taxon>
        <taxon>Crustacea</taxon>
        <taxon>Oligostraca</taxon>
        <taxon>Ostracoda</taxon>
        <taxon>Podocopa</taxon>
        <taxon>Podocopida</taxon>
        <taxon>Cytherocopina</taxon>
        <taxon>Cytheroidea</taxon>
        <taxon>Cytherideidae</taxon>
        <taxon>Cyprideis</taxon>
    </lineage>
</organism>
<accession>A0A7R8WKH2</accession>